<dbReference type="InterPro" id="IPR004360">
    <property type="entry name" value="Glyas_Fos-R_dOase_dom"/>
</dbReference>
<dbReference type="InterPro" id="IPR029068">
    <property type="entry name" value="Glyas_Bleomycin-R_OHBP_Dase"/>
</dbReference>
<name>A0A7V1EIF5_UNCW3</name>
<protein>
    <submittedName>
        <fullName evidence="2">VOC family protein</fullName>
    </submittedName>
</protein>
<organism evidence="2">
    <name type="scientific">candidate division WOR-3 bacterium</name>
    <dbReference type="NCBI Taxonomy" id="2052148"/>
    <lineage>
        <taxon>Bacteria</taxon>
        <taxon>Bacteria division WOR-3</taxon>
    </lineage>
</organism>
<accession>A0A7V1EIF5</accession>
<proteinExistence type="predicted"/>
<feature type="domain" description="VOC" evidence="1">
    <location>
        <begin position="13"/>
        <end position="142"/>
    </location>
</feature>
<dbReference type="InterPro" id="IPR037523">
    <property type="entry name" value="VOC_core"/>
</dbReference>
<dbReference type="Pfam" id="PF00903">
    <property type="entry name" value="Glyoxalase"/>
    <property type="match status" value="1"/>
</dbReference>
<comment type="caution">
    <text evidence="2">The sequence shown here is derived from an EMBL/GenBank/DDBJ whole genome shotgun (WGS) entry which is preliminary data.</text>
</comment>
<dbReference type="AlphaFoldDB" id="A0A7V1EIF5"/>
<reference evidence="2" key="1">
    <citation type="journal article" date="2020" name="mSystems">
        <title>Genome- and Community-Level Interaction Insights into Carbon Utilization and Element Cycling Functions of Hydrothermarchaeota in Hydrothermal Sediment.</title>
        <authorList>
            <person name="Zhou Z."/>
            <person name="Liu Y."/>
            <person name="Xu W."/>
            <person name="Pan J."/>
            <person name="Luo Z.H."/>
            <person name="Li M."/>
        </authorList>
    </citation>
    <scope>NUCLEOTIDE SEQUENCE [LARGE SCALE GENOMIC DNA]</scope>
    <source>
        <strain evidence="2">SpSt-258</strain>
    </source>
</reference>
<dbReference type="PROSITE" id="PS51819">
    <property type="entry name" value="VOC"/>
    <property type="match status" value="1"/>
</dbReference>
<dbReference type="CDD" id="cd06587">
    <property type="entry name" value="VOC"/>
    <property type="match status" value="1"/>
</dbReference>
<dbReference type="SUPFAM" id="SSF54593">
    <property type="entry name" value="Glyoxalase/Bleomycin resistance protein/Dihydroxybiphenyl dioxygenase"/>
    <property type="match status" value="1"/>
</dbReference>
<sequence length="143" mass="16765">MCYQGAIVIKKYSVDHIGLWTDNALRLINFYKRKLGFKAMSSQRLPSDVVKKIFGFNTTCCFYRLKSDGLLLEIFEPHKKPSIDKLKFIKGIHHFGLVVENRESFIKNARKQKTKIVKVKRNGRPVYFIRDPDGNMIEIRQKD</sequence>
<dbReference type="EMBL" id="DSKY01000020">
    <property type="protein sequence ID" value="HDY59505.1"/>
    <property type="molecule type" value="Genomic_DNA"/>
</dbReference>
<gene>
    <name evidence="2" type="ORF">ENP86_08145</name>
</gene>
<dbReference type="Gene3D" id="3.10.180.10">
    <property type="entry name" value="2,3-Dihydroxybiphenyl 1,2-Dioxygenase, domain 1"/>
    <property type="match status" value="1"/>
</dbReference>
<evidence type="ECO:0000259" key="1">
    <source>
        <dbReference type="PROSITE" id="PS51819"/>
    </source>
</evidence>
<evidence type="ECO:0000313" key="2">
    <source>
        <dbReference type="EMBL" id="HDY59505.1"/>
    </source>
</evidence>